<dbReference type="HOGENOM" id="CLU_067810_1_0_11"/>
<evidence type="ECO:0000313" key="3">
    <source>
        <dbReference type="Proteomes" id="UP000006820"/>
    </source>
</evidence>
<dbReference type="KEGG" id="nfa:NFA_15900"/>
<evidence type="ECO:0000256" key="1">
    <source>
        <dbReference type="SAM" id="SignalP"/>
    </source>
</evidence>
<protein>
    <recommendedName>
        <fullName evidence="4">MspA</fullName>
    </recommendedName>
</protein>
<feature type="signal peptide" evidence="1">
    <location>
        <begin position="1"/>
        <end position="35"/>
    </location>
</feature>
<dbReference type="InterPro" id="IPR015286">
    <property type="entry name" value="Porin_fam_mycobact-type"/>
</dbReference>
<dbReference type="EMBL" id="AP006618">
    <property type="protein sequence ID" value="BAD56436.1"/>
    <property type="molecule type" value="Genomic_DNA"/>
</dbReference>
<evidence type="ECO:0000313" key="2">
    <source>
        <dbReference type="EMBL" id="BAD56436.1"/>
    </source>
</evidence>
<dbReference type="Proteomes" id="UP000006820">
    <property type="component" value="Chromosome"/>
</dbReference>
<gene>
    <name evidence="2" type="ordered locus">NFA_15900</name>
</gene>
<dbReference type="AlphaFoldDB" id="Q5YZF5"/>
<accession>Q5YZF5</accession>
<evidence type="ECO:0008006" key="4">
    <source>
        <dbReference type="Google" id="ProtNLM"/>
    </source>
</evidence>
<dbReference type="Gene3D" id="2.60.40.1650">
    <property type="entry name" value="Porin MspA (Ig-like beta-sandwich domain)"/>
    <property type="match status" value="1"/>
</dbReference>
<reference evidence="2 3" key="1">
    <citation type="journal article" date="2004" name="Proc. Natl. Acad. Sci. U.S.A.">
        <title>The complete genomic sequence of Nocardia farcinica IFM 10152.</title>
        <authorList>
            <person name="Ishikawa J."/>
            <person name="Yamashita A."/>
            <person name="Mikami Y."/>
            <person name="Hoshino Y."/>
            <person name="Kurita H."/>
            <person name="Hotta K."/>
            <person name="Shiba T."/>
            <person name="Hattori M."/>
        </authorList>
    </citation>
    <scope>NUCLEOTIDE SEQUENCE [LARGE SCALE GENOMIC DNA]</scope>
    <source>
        <strain evidence="2 3">IFM 10152</strain>
    </source>
</reference>
<dbReference type="Pfam" id="PF09203">
    <property type="entry name" value="MspA"/>
    <property type="match status" value="1"/>
</dbReference>
<name>Q5YZF5_NOCFA</name>
<keyword evidence="3" id="KW-1185">Reference proteome</keyword>
<sequence>MHRTMKIHKNTLRAAGACAAATVAFGMLSAGAANADTFVPLPGGEITKTLSDGTVVTVRLVGESATISPSMGATPVHRNAWVSGSAQVEISGGGEDVGGKIYPGYVVGCQVNIDGGGVEGGVEGSADWSGDTVTGGVGAESGGELTLGPGQAKSFYILDIEKPDDYGNEDHATNNKFKGNSGSVTWADSTIGLSGCAGYAQARSFVKVKVETDNVMSVVTLWGQPFSLG</sequence>
<keyword evidence="1" id="KW-0732">Signal</keyword>
<feature type="chain" id="PRO_5004264744" description="MspA" evidence="1">
    <location>
        <begin position="36"/>
        <end position="229"/>
    </location>
</feature>
<organism evidence="2 3">
    <name type="scientific">Nocardia farcinica (strain IFM 10152)</name>
    <dbReference type="NCBI Taxonomy" id="247156"/>
    <lineage>
        <taxon>Bacteria</taxon>
        <taxon>Bacillati</taxon>
        <taxon>Actinomycetota</taxon>
        <taxon>Actinomycetes</taxon>
        <taxon>Mycobacteriales</taxon>
        <taxon>Nocardiaceae</taxon>
        <taxon>Nocardia</taxon>
    </lineage>
</organism>
<dbReference type="eggNOG" id="ENOG5033UEF">
    <property type="taxonomic scope" value="Bacteria"/>
</dbReference>
<dbReference type="TCDB" id="1.B.58.1.1">
    <property type="family name" value="the nocardial hetero-oligomeric cell wall channel (nfpa/b) family"/>
</dbReference>
<proteinExistence type="predicted"/>